<name>A0A8A6RT05_9TOMB</name>
<accession>A0A8A6RT05</accession>
<reference evidence="1" key="1">
    <citation type="submission" date="2020-11" db="EMBL/GenBank/DDBJ databases">
        <authorList>
            <person name="Paraskevopoulou S."/>
            <person name="Kaefer S."/>
            <person name="Zirkel F."/>
            <person name="Donath A."/>
            <person name="Petersen M."/>
            <person name="Liu S."/>
            <person name="Zhou X."/>
            <person name="Drosten C."/>
            <person name="Misof B."/>
            <person name="Junglen S."/>
        </authorList>
    </citation>
    <scope>NUCLEOTIDE SEQUENCE</scope>
    <source>
        <strain evidence="1">OKIAV391</strain>
    </source>
</reference>
<proteinExistence type="predicted"/>
<dbReference type="EMBL" id="MW208779">
    <property type="protein sequence ID" value="QTJ63598.1"/>
    <property type="molecule type" value="Genomic_RNA"/>
</dbReference>
<reference evidence="1" key="2">
    <citation type="journal article" date="2021" name="Virus Evol.">
        <title>Viromics of extant insect orders unveil the evolution of the flavi-like superfamily.</title>
        <authorList>
            <person name="Sofia P."/>
            <person name="Simon K."/>
            <person name="Florian Z."/>
            <person name="Alexander D."/>
            <person name="Malte P."/>
            <person name="Shanlin L."/>
            <person name="Xin Z."/>
            <person name="Christian D."/>
            <person name="Bernhard M."/>
            <person name="Sandra J."/>
        </authorList>
    </citation>
    <scope>NUCLEOTIDE SEQUENCE</scope>
    <source>
        <strain evidence="1">OKIAV391</strain>
    </source>
</reference>
<protein>
    <submittedName>
        <fullName evidence="1">Uncharacterized protein</fullName>
    </submittedName>
</protein>
<organism evidence="1">
    <name type="scientific">Hymenopteran tombus-related virus</name>
    <dbReference type="NCBI Taxonomy" id="2822555"/>
    <lineage>
        <taxon>Viruses</taxon>
        <taxon>Riboviria</taxon>
        <taxon>Orthornavirae</taxon>
        <taxon>Kitrinoviricota</taxon>
        <taxon>Tolucaviricetes</taxon>
        <taxon>Tolivirales</taxon>
        <taxon>Tombusviridae</taxon>
    </lineage>
</organism>
<evidence type="ECO:0000313" key="1">
    <source>
        <dbReference type="EMBL" id="QTJ63598.1"/>
    </source>
</evidence>
<sequence>MGFGAATIALIGAYTISKVCSSLKPGITIPKTMSPRLPHINIVTDQLPSPTTILNKSQNVTVTSSDLSATLDRSLDNSTSSELLIQLNVRCINGLLKILSRARYIAVEYSHSLK</sequence>